<dbReference type="PANTHER" id="PTHR43194">
    <property type="entry name" value="HYDROLASE ALPHA/BETA FOLD FAMILY"/>
    <property type="match status" value="1"/>
</dbReference>
<organism evidence="2 3">
    <name type="scientific">Lysobacter antibioticus</name>
    <dbReference type="NCBI Taxonomy" id="84531"/>
    <lineage>
        <taxon>Bacteria</taxon>
        <taxon>Pseudomonadati</taxon>
        <taxon>Pseudomonadota</taxon>
        <taxon>Gammaproteobacteria</taxon>
        <taxon>Lysobacterales</taxon>
        <taxon>Lysobacteraceae</taxon>
        <taxon>Lysobacter</taxon>
    </lineage>
</organism>
<gene>
    <name evidence="2" type="ORF">LA76x_0655</name>
</gene>
<evidence type="ECO:0000313" key="2">
    <source>
        <dbReference type="EMBL" id="ALN78816.1"/>
    </source>
</evidence>
<dbReference type="Proteomes" id="UP000060787">
    <property type="component" value="Chromosome"/>
</dbReference>
<evidence type="ECO:0000313" key="3">
    <source>
        <dbReference type="Proteomes" id="UP000060787"/>
    </source>
</evidence>
<reference evidence="2 3" key="1">
    <citation type="journal article" date="2015" name="BMC Genomics">
        <title>Comparative genomics and metabolic profiling of the genus Lysobacter.</title>
        <authorList>
            <person name="de Bruijn I."/>
            <person name="Cheng X."/>
            <person name="de Jager V."/>
            <person name="Exposito R.G."/>
            <person name="Watrous J."/>
            <person name="Patel N."/>
            <person name="Postma J."/>
            <person name="Dorrestein P.C."/>
            <person name="Kobayashi D."/>
            <person name="Raaijmakers J.M."/>
        </authorList>
    </citation>
    <scope>NUCLEOTIDE SEQUENCE [LARGE SCALE GENOMIC DNA]</scope>
    <source>
        <strain evidence="2 3">76</strain>
    </source>
</reference>
<dbReference type="Pfam" id="PF12697">
    <property type="entry name" value="Abhydrolase_6"/>
    <property type="match status" value="1"/>
</dbReference>
<dbReference type="KEGG" id="lab:LA76x_0655"/>
<dbReference type="SUPFAM" id="SSF53474">
    <property type="entry name" value="alpha/beta-Hydrolases"/>
    <property type="match status" value="1"/>
</dbReference>
<dbReference type="InterPro" id="IPR029058">
    <property type="entry name" value="AB_hydrolase_fold"/>
</dbReference>
<accession>A0A0S2F5N8</accession>
<protein>
    <submittedName>
        <fullName evidence="2">Alpha/beta hydrolase</fullName>
    </submittedName>
</protein>
<sequence length="295" mass="32334">MSAEPYDALHWHSRDGLRLYARDYPAAVYADARPRCPVICIPGLTRNSADFDEIATVLAAAGRRVLAVDLRGRGRSQYADDPSTYSADRYALDILDLMAAQSIPRAVFIGTSLGVWVTMTVAVKQPAAVAAAVLNDAGPQAPKSALDRIARYAGVPVPAMTREDAAAYIERIGSAAYPKYTSADWARMIERMFRIRDDGLLVLDYDPKIIRTVSPTKLWLLRPLMWHLYRKLAAGRPILLLRGALSDILEAKTARRMAAVSPLVRLVEVPDVGHAPSLSELDARIGIETLLDVAD</sequence>
<dbReference type="Gene3D" id="3.40.50.1820">
    <property type="entry name" value="alpha/beta hydrolase"/>
    <property type="match status" value="1"/>
</dbReference>
<evidence type="ECO:0000259" key="1">
    <source>
        <dbReference type="Pfam" id="PF12697"/>
    </source>
</evidence>
<dbReference type="STRING" id="84531.LA76x_0655"/>
<name>A0A0S2F5N8_LYSAN</name>
<keyword evidence="3" id="KW-1185">Reference proteome</keyword>
<dbReference type="InterPro" id="IPR000073">
    <property type="entry name" value="AB_hydrolase_1"/>
</dbReference>
<dbReference type="PATRIC" id="fig|84531.8.peg.682"/>
<proteinExistence type="predicted"/>
<dbReference type="GO" id="GO:0016787">
    <property type="term" value="F:hydrolase activity"/>
    <property type="evidence" value="ECO:0007669"/>
    <property type="project" value="UniProtKB-KW"/>
</dbReference>
<keyword evidence="2" id="KW-0378">Hydrolase</keyword>
<dbReference type="EMBL" id="CP011129">
    <property type="protein sequence ID" value="ALN78816.1"/>
    <property type="molecule type" value="Genomic_DNA"/>
</dbReference>
<dbReference type="RefSeq" id="WP_057916560.1">
    <property type="nucleotide sequence ID" value="NZ_CP011129.1"/>
</dbReference>
<feature type="domain" description="AB hydrolase-1" evidence="1">
    <location>
        <begin position="38"/>
        <end position="279"/>
    </location>
</feature>
<dbReference type="PANTHER" id="PTHR43194:SF2">
    <property type="entry name" value="PEROXISOMAL MEMBRANE PROTEIN LPX1"/>
    <property type="match status" value="1"/>
</dbReference>
<dbReference type="InterPro" id="IPR050228">
    <property type="entry name" value="Carboxylesterase_BioH"/>
</dbReference>
<dbReference type="AlphaFoldDB" id="A0A0S2F5N8"/>
<dbReference type="eggNOG" id="COG2267">
    <property type="taxonomic scope" value="Bacteria"/>
</dbReference>